<dbReference type="FunFam" id="1.25.40.10:FF:000996">
    <property type="entry name" value="Small kernel1"/>
    <property type="match status" value="1"/>
</dbReference>
<keyword evidence="1" id="KW-0677">Repeat</keyword>
<keyword evidence="4" id="KW-1185">Reference proteome</keyword>
<evidence type="ECO:0000256" key="3">
    <source>
        <dbReference type="SAM" id="SignalP"/>
    </source>
</evidence>
<evidence type="ECO:0000313" key="6">
    <source>
        <dbReference type="RefSeq" id="XP_039139868.1"/>
    </source>
</evidence>
<evidence type="ECO:0000313" key="4">
    <source>
        <dbReference type="Proteomes" id="UP001515500"/>
    </source>
</evidence>
<sequence length="602" mass="66511">MVIVSGHSLSTILSVAGDLLLAQIAHAQALTNGLLYSHPLFVSKLITTYSRLGVPSLAHLVFDSSPIHLLSSSSLWNSLLAAYTRNSLFLHPFPLFRRMRLHAPPDGFTLSILAKAFAAVSELRTGSLIHSLIIRLGLDSDTVVLNSLMVLYFKNRCFFYARKVFDEMPVRSVASWNALISECVSWGNALGNEEVWKLVKLMQIDGLKPDGFTVSVVLPHCGKYLRGREIHGFIVRSDLDSGPDFHVRSCLIGMYSRVGRVDIGRRVFDRMTAKNVVAWTSMIGGYVENGVFEEAILLFRKMLLNRGMVPNKVTLVSVLPAVGSIASLMEGKQIHGFSIRTFSTSETSFNNALIDMYSKCGSLESARRVFDDISWDKDPISWSSMISCYGIHGKGGEALDLLDEMCRYGIKLDHITSVGILSACVRSGLVNEGIKIYDSIVTNHGVCPTIEICSCVVNMLGRAGLLNQALDFIRSMPLAPGPGVWGALFDASVVHNNFEMQDLAFRFLVQLEPENASNFVSLSNLHASSGRWDSVAELRTRMKKKGIRKMPGCSWINVNDEVHSFYVADKSHKYTDIIHTVLDSLFLTMKGETDVPGLGCMK</sequence>
<dbReference type="FunFam" id="1.25.40.10:FF:000351">
    <property type="entry name" value="Pentatricopeptide repeat-containing protein"/>
    <property type="match status" value="1"/>
</dbReference>
<dbReference type="InterPro" id="IPR046960">
    <property type="entry name" value="PPR_At4g14850-like_plant"/>
</dbReference>
<evidence type="ECO:0000313" key="5">
    <source>
        <dbReference type="RefSeq" id="XP_039139861.1"/>
    </source>
</evidence>
<gene>
    <name evidence="5 6 7" type="primary">LOC120277176</name>
</gene>
<feature type="signal peptide" evidence="3">
    <location>
        <begin position="1"/>
        <end position="27"/>
    </location>
</feature>
<dbReference type="InterPro" id="IPR002885">
    <property type="entry name" value="PPR_rpt"/>
</dbReference>
<dbReference type="Gene3D" id="1.25.40.10">
    <property type="entry name" value="Tetratricopeptide repeat domain"/>
    <property type="match status" value="3"/>
</dbReference>
<feature type="repeat" description="PPR" evidence="2">
    <location>
        <begin position="275"/>
        <end position="310"/>
    </location>
</feature>
<dbReference type="GeneID" id="120277176"/>
<dbReference type="Pfam" id="PF13041">
    <property type="entry name" value="PPR_2"/>
    <property type="match status" value="1"/>
</dbReference>
<dbReference type="InterPro" id="IPR046848">
    <property type="entry name" value="E_motif"/>
</dbReference>
<dbReference type="RefSeq" id="XP_039139861.1">
    <property type="nucleotide sequence ID" value="XM_039283927.1"/>
</dbReference>
<evidence type="ECO:0000256" key="1">
    <source>
        <dbReference type="ARBA" id="ARBA00022737"/>
    </source>
</evidence>
<dbReference type="Pfam" id="PF20431">
    <property type="entry name" value="E_motif"/>
    <property type="match status" value="1"/>
</dbReference>
<keyword evidence="3" id="KW-0732">Signal</keyword>
<organism evidence="4 6">
    <name type="scientific">Dioscorea cayennensis subsp. rotundata</name>
    <name type="common">White Guinea yam</name>
    <name type="synonym">Dioscorea rotundata</name>
    <dbReference type="NCBI Taxonomy" id="55577"/>
    <lineage>
        <taxon>Eukaryota</taxon>
        <taxon>Viridiplantae</taxon>
        <taxon>Streptophyta</taxon>
        <taxon>Embryophyta</taxon>
        <taxon>Tracheophyta</taxon>
        <taxon>Spermatophyta</taxon>
        <taxon>Magnoliopsida</taxon>
        <taxon>Liliopsida</taxon>
        <taxon>Dioscoreales</taxon>
        <taxon>Dioscoreaceae</taxon>
        <taxon>Dioscorea</taxon>
    </lineage>
</organism>
<dbReference type="RefSeq" id="XP_039139868.1">
    <property type="nucleotide sequence ID" value="XM_039283934.1"/>
</dbReference>
<dbReference type="InterPro" id="IPR011990">
    <property type="entry name" value="TPR-like_helical_dom_sf"/>
</dbReference>
<dbReference type="NCBIfam" id="TIGR00756">
    <property type="entry name" value="PPR"/>
    <property type="match status" value="2"/>
</dbReference>
<accession>A0AB40CIQ9</accession>
<proteinExistence type="predicted"/>
<dbReference type="Proteomes" id="UP001515500">
    <property type="component" value="Chromosome 2"/>
</dbReference>
<dbReference type="AlphaFoldDB" id="A0AB40CIQ9"/>
<evidence type="ECO:0000313" key="7">
    <source>
        <dbReference type="RefSeq" id="XP_039139876.1"/>
    </source>
</evidence>
<feature type="repeat" description="PPR" evidence="2">
    <location>
        <begin position="172"/>
        <end position="209"/>
    </location>
</feature>
<dbReference type="GO" id="GO:0003723">
    <property type="term" value="F:RNA binding"/>
    <property type="evidence" value="ECO:0007669"/>
    <property type="project" value="InterPro"/>
</dbReference>
<name>A0AB40CIQ9_DIOCR</name>
<dbReference type="PANTHER" id="PTHR47926">
    <property type="entry name" value="PENTATRICOPEPTIDE REPEAT-CONTAINING PROTEIN"/>
    <property type="match status" value="1"/>
</dbReference>
<dbReference type="PROSITE" id="PS51375">
    <property type="entry name" value="PPR"/>
    <property type="match status" value="3"/>
</dbReference>
<feature type="repeat" description="PPR" evidence="2">
    <location>
        <begin position="378"/>
        <end position="412"/>
    </location>
</feature>
<evidence type="ECO:0000256" key="2">
    <source>
        <dbReference type="PROSITE-ProRule" id="PRU00708"/>
    </source>
</evidence>
<protein>
    <submittedName>
        <fullName evidence="5 6">Pentatricopeptide repeat-containing protein At3g57430, chloroplastic-like</fullName>
    </submittedName>
</protein>
<dbReference type="RefSeq" id="XP_039139876.1">
    <property type="nucleotide sequence ID" value="XM_039283942.1"/>
</dbReference>
<dbReference type="Pfam" id="PF01535">
    <property type="entry name" value="PPR"/>
    <property type="match status" value="3"/>
</dbReference>
<feature type="chain" id="PRO_5044720560" evidence="3">
    <location>
        <begin position="28"/>
        <end position="602"/>
    </location>
</feature>
<dbReference type="GO" id="GO:0009451">
    <property type="term" value="P:RNA modification"/>
    <property type="evidence" value="ECO:0007669"/>
    <property type="project" value="InterPro"/>
</dbReference>
<dbReference type="PANTHER" id="PTHR47926:SF540">
    <property type="entry name" value="PENTATRICOPEPTIDE REPEAT-CONTAINING PROTEIN"/>
    <property type="match status" value="1"/>
</dbReference>
<reference evidence="5 6" key="1">
    <citation type="submission" date="2025-04" db="UniProtKB">
        <authorList>
            <consortium name="RefSeq"/>
        </authorList>
    </citation>
    <scope>IDENTIFICATION</scope>
</reference>